<keyword evidence="1" id="KW-0472">Membrane</keyword>
<gene>
    <name evidence="2" type="ORF">MKW94_021796</name>
</gene>
<feature type="transmembrane region" description="Helical" evidence="1">
    <location>
        <begin position="20"/>
        <end position="43"/>
    </location>
</feature>
<evidence type="ECO:0000313" key="2">
    <source>
        <dbReference type="EMBL" id="MCL7045365.1"/>
    </source>
</evidence>
<accession>A0AA41VQ10</accession>
<keyword evidence="1" id="KW-0812">Transmembrane</keyword>
<keyword evidence="1" id="KW-1133">Transmembrane helix</keyword>
<organism evidence="2 3">
    <name type="scientific">Papaver nudicaule</name>
    <name type="common">Iceland poppy</name>
    <dbReference type="NCBI Taxonomy" id="74823"/>
    <lineage>
        <taxon>Eukaryota</taxon>
        <taxon>Viridiplantae</taxon>
        <taxon>Streptophyta</taxon>
        <taxon>Embryophyta</taxon>
        <taxon>Tracheophyta</taxon>
        <taxon>Spermatophyta</taxon>
        <taxon>Magnoliopsida</taxon>
        <taxon>Ranunculales</taxon>
        <taxon>Papaveraceae</taxon>
        <taxon>Papaveroideae</taxon>
        <taxon>Papaver</taxon>
    </lineage>
</organism>
<dbReference type="Proteomes" id="UP001177140">
    <property type="component" value="Unassembled WGS sequence"/>
</dbReference>
<dbReference type="AlphaFoldDB" id="A0AA41VQ10"/>
<evidence type="ECO:0000313" key="3">
    <source>
        <dbReference type="Proteomes" id="UP001177140"/>
    </source>
</evidence>
<reference evidence="2" key="1">
    <citation type="submission" date="2022-03" db="EMBL/GenBank/DDBJ databases">
        <title>A functionally conserved STORR gene fusion in Papaver species that diverged 16.8 million years ago.</title>
        <authorList>
            <person name="Catania T."/>
        </authorList>
    </citation>
    <scope>NUCLEOTIDE SEQUENCE</scope>
    <source>
        <strain evidence="2">S-191538</strain>
    </source>
</reference>
<sequence>MLLFVFRFPVSKVNWFTECMFKYLGIALKIIVPSIVLSICYFGPEKLHHLKVKLEGLELNNLLGHQKNG</sequence>
<keyword evidence="3" id="KW-1185">Reference proteome</keyword>
<name>A0AA41VQ10_PAPNU</name>
<protein>
    <submittedName>
        <fullName evidence="2">Uncharacterized protein</fullName>
    </submittedName>
</protein>
<evidence type="ECO:0000256" key="1">
    <source>
        <dbReference type="SAM" id="Phobius"/>
    </source>
</evidence>
<comment type="caution">
    <text evidence="2">The sequence shown here is derived from an EMBL/GenBank/DDBJ whole genome shotgun (WGS) entry which is preliminary data.</text>
</comment>
<dbReference type="EMBL" id="JAJJMA010268883">
    <property type="protein sequence ID" value="MCL7045365.1"/>
    <property type="molecule type" value="Genomic_DNA"/>
</dbReference>
<proteinExistence type="predicted"/>